<evidence type="ECO:0000313" key="10">
    <source>
        <dbReference type="Proteomes" id="UP000288805"/>
    </source>
</evidence>
<dbReference type="InterPro" id="IPR057670">
    <property type="entry name" value="SH3_retrovirus"/>
</dbReference>
<feature type="domain" description="Integrase catalytic" evidence="8">
    <location>
        <begin position="496"/>
        <end position="671"/>
    </location>
</feature>
<dbReference type="Pfam" id="PF25597">
    <property type="entry name" value="SH3_retrovirus"/>
    <property type="match status" value="1"/>
</dbReference>
<evidence type="ECO:0000256" key="5">
    <source>
        <dbReference type="PROSITE-ProRule" id="PRU00047"/>
    </source>
</evidence>
<evidence type="ECO:0000256" key="3">
    <source>
        <dbReference type="ARBA" id="ARBA00022750"/>
    </source>
</evidence>
<dbReference type="GO" id="GO:0015074">
    <property type="term" value="P:DNA integration"/>
    <property type="evidence" value="ECO:0007669"/>
    <property type="project" value="InterPro"/>
</dbReference>
<protein>
    <submittedName>
        <fullName evidence="9">Isoflavone reductase-like</fullName>
    </submittedName>
</protein>
<keyword evidence="2" id="KW-0479">Metal-binding</keyword>
<dbReference type="EMBL" id="QGNW01000820">
    <property type="protein sequence ID" value="RVW61636.1"/>
    <property type="molecule type" value="Genomic_DNA"/>
</dbReference>
<sequence>METETTFSHVAPPIFDGDNYQAWAVRMTVHLEALDLWEAIEEDYDVPPLPANPTMAQLKTHKERKTRKSKAKAYLFSAVSSTIFTRIMNLESTKDIWDYLKKEYQGNERTKNMKVLNLIREFEMLKMKETENIKDYSDKLLGIVNKVRLLGKDFSDERIVQKILVTLPEKYESKISSLEESKDLSSISLAELVNALQAQEQRRMIRKEESMKGALQAKAGNSGGGKDKKNNNKKNNKTDNNNKNKDGTYPPCPHYKKTNHPQRKCWWRPDVKCRKCGQIGHIERICKSQQHEEAKASTEQHQEEQLFVATCFTTSNSSSDSWLIDSGCTNHMTNDQELFKELDKTIISKVKIGNGEFISVKGKGTVAIESITGLKYITDVLYVPDIDQNLLSVGQLIEKGFKVIFEDKWCMIKDAKGRDVFKVKMRAKSFGLNLMEDEQIAFSSTVSNAELWHRRLGHFHHVGLLYMQKQNLVKGVPLLEDKLADCVACQYGKQTRRPFPQTAWRAMHKLQLVHTDVGGPQKTPSLNGSKYYIAFIDDYTRFCWIYFLKSKSEVANVFWKYKAWVENQSSCKMQKIRSDNGKEYTNEIFDKFCEEAGIEHQLTTPYTPQQNGVSERKNRSIMEMTRCMLHEKELPKKLWAEAANTAVFLLNRLPTRVLQKKTPFEAWFGYKPDLKNLRTFGCLCFSYVPQVKRDKLDKKAKLGVFIGYSNSSKAYRIFQPQNGKILVPQYFDEDIDDVPIRGIRSLSDVYERNNVAVFEPAEFEEAEKDDKWIEAMKEELRMIEKNDTWELVDRPQHRKVIGVKWVYRTKLNADGSVNKYRARLVVKGYSQVFGVDFSETFAPVARLDTIRMLLALTAQKGWKTYQLDAPRAWYSRIDEHLQSLGFVKSPSSNEKLVKEFKAEMLKVFEMTDLGLMSYFLGMEVKQDHDGVFISQKKYAKEILNKFHMDDCKRTSTPMNQKEKFSKDDGTEKVDGSQYRSLIGCLMYLTATRPDIMFSVSLLSRFMHCASEVHFQAAKRIVRYIKGTTNYGIKYSYCQNFKLHGYSDSDWTGSIDDMRSTTGFCFSFGSGIFSWSSKKQDVIAQSTAEAEYVAANATRFLPSEFGMDPARMGDALEPGRVTFDEKMIVRKAIEEANIPHTYVSSNCFAGYFVPSLGQLGVLTPPKEKVCLYGDGNVKAVFVDEYDIATYTIKTIDDPRTLNKTVYIRPPENILSQRQIVEIWEKLTGKKLDKFSISKEDFLASMEGKDFTFQVGVGHLYPIYYEGCLTNFEIGEEGEEAAALYPEVNYKRMDEYLKLYV</sequence>
<gene>
    <name evidence="9" type="primary">IFRH_4</name>
    <name evidence="9" type="ORF">CK203_066188</name>
</gene>
<dbReference type="PANTHER" id="PTHR42648">
    <property type="entry name" value="TRANSPOSASE, PUTATIVE-RELATED"/>
    <property type="match status" value="1"/>
</dbReference>
<dbReference type="InterPro" id="IPR001878">
    <property type="entry name" value="Znf_CCHC"/>
</dbReference>
<dbReference type="Pfam" id="PF00665">
    <property type="entry name" value="rve"/>
    <property type="match status" value="1"/>
</dbReference>
<dbReference type="InterPro" id="IPR036875">
    <property type="entry name" value="Znf_CCHC_sf"/>
</dbReference>
<dbReference type="InterPro" id="IPR036397">
    <property type="entry name" value="RNaseH_sf"/>
</dbReference>
<name>A0A438FNV5_VITVI</name>
<dbReference type="Pfam" id="PF13976">
    <property type="entry name" value="gag_pre-integrs"/>
    <property type="match status" value="1"/>
</dbReference>
<evidence type="ECO:0000256" key="1">
    <source>
        <dbReference type="ARBA" id="ARBA00022670"/>
    </source>
</evidence>
<dbReference type="PROSITE" id="PS50994">
    <property type="entry name" value="INTEGRASE"/>
    <property type="match status" value="1"/>
</dbReference>
<evidence type="ECO:0000259" key="7">
    <source>
        <dbReference type="PROSITE" id="PS50158"/>
    </source>
</evidence>
<keyword evidence="3" id="KW-0064">Aspartyl protease</keyword>
<evidence type="ECO:0000256" key="2">
    <source>
        <dbReference type="ARBA" id="ARBA00022723"/>
    </source>
</evidence>
<dbReference type="Proteomes" id="UP000288805">
    <property type="component" value="Unassembled WGS sequence"/>
</dbReference>
<keyword evidence="5" id="KW-0862">Zinc</keyword>
<dbReference type="InterPro" id="IPR039537">
    <property type="entry name" value="Retrotran_Ty1/copia-like"/>
</dbReference>
<feature type="domain" description="CCHC-type" evidence="7">
    <location>
        <begin position="272"/>
        <end position="288"/>
    </location>
</feature>
<dbReference type="PROSITE" id="PS50158">
    <property type="entry name" value="ZF_CCHC"/>
    <property type="match status" value="1"/>
</dbReference>
<reference evidence="9 10" key="1">
    <citation type="journal article" date="2018" name="PLoS Genet.">
        <title>Population sequencing reveals clonal diversity and ancestral inbreeding in the grapevine cultivar Chardonnay.</title>
        <authorList>
            <person name="Roach M.J."/>
            <person name="Johnson D.L."/>
            <person name="Bohlmann J."/>
            <person name="van Vuuren H.J."/>
            <person name="Jones S.J."/>
            <person name="Pretorius I.S."/>
            <person name="Schmidt S.A."/>
            <person name="Borneman A.R."/>
        </authorList>
    </citation>
    <scope>NUCLEOTIDE SEQUENCE [LARGE SCALE GENOMIC DNA]</scope>
    <source>
        <strain evidence="10">cv. Chardonnay</strain>
        <tissue evidence="9">Leaf</tissue>
    </source>
</reference>
<evidence type="ECO:0000256" key="6">
    <source>
        <dbReference type="SAM" id="MobiDB-lite"/>
    </source>
</evidence>
<dbReference type="InterPro" id="IPR013103">
    <property type="entry name" value="RVT_2"/>
</dbReference>
<dbReference type="GO" id="GO:0006508">
    <property type="term" value="P:proteolysis"/>
    <property type="evidence" value="ECO:0007669"/>
    <property type="project" value="UniProtKB-KW"/>
</dbReference>
<dbReference type="InterPro" id="IPR001584">
    <property type="entry name" value="Integrase_cat-core"/>
</dbReference>
<keyword evidence="5" id="KW-0863">Zinc-finger</keyword>
<dbReference type="SUPFAM" id="SSF53098">
    <property type="entry name" value="Ribonuclease H-like"/>
    <property type="match status" value="1"/>
</dbReference>
<evidence type="ECO:0000256" key="4">
    <source>
        <dbReference type="ARBA" id="ARBA00022801"/>
    </source>
</evidence>
<dbReference type="Pfam" id="PF07727">
    <property type="entry name" value="RVT_2"/>
    <property type="match status" value="2"/>
</dbReference>
<dbReference type="InterPro" id="IPR012337">
    <property type="entry name" value="RNaseH-like_sf"/>
</dbReference>
<keyword evidence="1" id="KW-0645">Protease</keyword>
<dbReference type="SMART" id="SM00343">
    <property type="entry name" value="ZnF_C2HC"/>
    <property type="match status" value="1"/>
</dbReference>
<dbReference type="Pfam" id="PF00098">
    <property type="entry name" value="zf-CCHC"/>
    <property type="match status" value="1"/>
</dbReference>
<dbReference type="CDD" id="cd09272">
    <property type="entry name" value="RNase_HI_RT_Ty1"/>
    <property type="match status" value="1"/>
</dbReference>
<feature type="compositionally biased region" description="Basic and acidic residues" evidence="6">
    <location>
        <begin position="225"/>
        <end position="246"/>
    </location>
</feature>
<evidence type="ECO:0000259" key="8">
    <source>
        <dbReference type="PROSITE" id="PS50994"/>
    </source>
</evidence>
<dbReference type="GO" id="GO:0008270">
    <property type="term" value="F:zinc ion binding"/>
    <property type="evidence" value="ECO:0007669"/>
    <property type="project" value="UniProtKB-KW"/>
</dbReference>
<dbReference type="Gene3D" id="3.30.420.10">
    <property type="entry name" value="Ribonuclease H-like superfamily/Ribonuclease H"/>
    <property type="match status" value="1"/>
</dbReference>
<proteinExistence type="predicted"/>
<dbReference type="PANTHER" id="PTHR42648:SF18">
    <property type="entry name" value="RETROTRANSPOSON, UNCLASSIFIED-LIKE PROTEIN"/>
    <property type="match status" value="1"/>
</dbReference>
<dbReference type="Gene3D" id="3.90.25.10">
    <property type="entry name" value="UDP-galactose 4-epimerase, domain 1"/>
    <property type="match status" value="1"/>
</dbReference>
<dbReference type="InterPro" id="IPR025724">
    <property type="entry name" value="GAG-pre-integrase_dom"/>
</dbReference>
<comment type="caution">
    <text evidence="9">The sequence shown here is derived from an EMBL/GenBank/DDBJ whole genome shotgun (WGS) entry which is preliminary data.</text>
</comment>
<dbReference type="InterPro" id="IPR043502">
    <property type="entry name" value="DNA/RNA_pol_sf"/>
</dbReference>
<dbReference type="SUPFAM" id="SSF56672">
    <property type="entry name" value="DNA/RNA polymerases"/>
    <property type="match status" value="1"/>
</dbReference>
<dbReference type="SUPFAM" id="SSF51735">
    <property type="entry name" value="NAD(P)-binding Rossmann-fold domains"/>
    <property type="match status" value="1"/>
</dbReference>
<dbReference type="Pfam" id="PF22936">
    <property type="entry name" value="Pol_BBD"/>
    <property type="match status" value="1"/>
</dbReference>
<organism evidence="9 10">
    <name type="scientific">Vitis vinifera</name>
    <name type="common">Grape</name>
    <dbReference type="NCBI Taxonomy" id="29760"/>
    <lineage>
        <taxon>Eukaryota</taxon>
        <taxon>Viridiplantae</taxon>
        <taxon>Streptophyta</taxon>
        <taxon>Embryophyta</taxon>
        <taxon>Tracheophyta</taxon>
        <taxon>Spermatophyta</taxon>
        <taxon>Magnoliopsida</taxon>
        <taxon>eudicotyledons</taxon>
        <taxon>Gunneridae</taxon>
        <taxon>Pentapetalae</taxon>
        <taxon>rosids</taxon>
        <taxon>Vitales</taxon>
        <taxon>Vitaceae</taxon>
        <taxon>Viteae</taxon>
        <taxon>Vitis</taxon>
    </lineage>
</organism>
<dbReference type="Gene3D" id="3.40.50.720">
    <property type="entry name" value="NAD(P)-binding Rossmann-like Domain"/>
    <property type="match status" value="1"/>
</dbReference>
<keyword evidence="4" id="KW-0378">Hydrolase</keyword>
<accession>A0A438FNV5</accession>
<dbReference type="InterPro" id="IPR036291">
    <property type="entry name" value="NAD(P)-bd_dom_sf"/>
</dbReference>
<feature type="region of interest" description="Disordered" evidence="6">
    <location>
        <begin position="208"/>
        <end position="255"/>
    </location>
</feature>
<dbReference type="InterPro" id="IPR008030">
    <property type="entry name" value="NmrA-like"/>
</dbReference>
<dbReference type="SUPFAM" id="SSF57756">
    <property type="entry name" value="Retrovirus zinc finger-like domains"/>
    <property type="match status" value="1"/>
</dbReference>
<dbReference type="InterPro" id="IPR054722">
    <property type="entry name" value="PolX-like_BBD"/>
</dbReference>
<dbReference type="Pfam" id="PF14223">
    <property type="entry name" value="Retrotran_gag_2"/>
    <property type="match status" value="1"/>
</dbReference>
<dbReference type="Pfam" id="PF05368">
    <property type="entry name" value="NmrA"/>
    <property type="match status" value="1"/>
</dbReference>
<dbReference type="GO" id="GO:0003676">
    <property type="term" value="F:nucleic acid binding"/>
    <property type="evidence" value="ECO:0007669"/>
    <property type="project" value="InterPro"/>
</dbReference>
<evidence type="ECO:0000313" key="9">
    <source>
        <dbReference type="EMBL" id="RVW61636.1"/>
    </source>
</evidence>
<dbReference type="GO" id="GO:0004190">
    <property type="term" value="F:aspartic-type endopeptidase activity"/>
    <property type="evidence" value="ECO:0007669"/>
    <property type="project" value="UniProtKB-KW"/>
</dbReference>